<gene>
    <name evidence="6" type="ORF">CHIRRI_LOCUS10142</name>
</gene>
<dbReference type="InterPro" id="IPR031568">
    <property type="entry name" value="Pet117"/>
</dbReference>
<evidence type="ECO:0000256" key="2">
    <source>
        <dbReference type="ARBA" id="ARBA00008197"/>
    </source>
</evidence>
<sequence length="81" mass="9305">MSLTARASFIGCCIASVSIIGFVHYQQSTDRAKLKEGVYRDIERQAVKQQLTINTYNLNQQKEMEKILRKEQAIQDEALQN</sequence>
<dbReference type="PANTHER" id="PTHR28163:SF1">
    <property type="entry name" value="PROTEIN PET117 HOMOLOG, MITOCHONDRIAL"/>
    <property type="match status" value="1"/>
</dbReference>
<reference evidence="6" key="1">
    <citation type="submission" date="2022-01" db="EMBL/GenBank/DDBJ databases">
        <authorList>
            <person name="King R."/>
        </authorList>
    </citation>
    <scope>NUCLEOTIDE SEQUENCE</scope>
</reference>
<evidence type="ECO:0000313" key="6">
    <source>
        <dbReference type="EMBL" id="CAG9807293.1"/>
    </source>
</evidence>
<keyword evidence="5" id="KW-0812">Transmembrane</keyword>
<dbReference type="AlphaFoldDB" id="A0A9N9WVP7"/>
<protein>
    <submittedName>
        <fullName evidence="6">Uncharacterized protein</fullName>
    </submittedName>
</protein>
<evidence type="ECO:0000256" key="4">
    <source>
        <dbReference type="ARBA" id="ARBA00023128"/>
    </source>
</evidence>
<dbReference type="Pfam" id="PF15786">
    <property type="entry name" value="PET117"/>
    <property type="match status" value="1"/>
</dbReference>
<feature type="transmembrane region" description="Helical" evidence="5">
    <location>
        <begin position="6"/>
        <end position="25"/>
    </location>
</feature>
<comment type="subcellular location">
    <subcellularLocation>
        <location evidence="1">Mitochondrion</location>
    </subcellularLocation>
</comment>
<dbReference type="GO" id="GO:0033617">
    <property type="term" value="P:mitochondrial respiratory chain complex IV assembly"/>
    <property type="evidence" value="ECO:0007669"/>
    <property type="project" value="TreeGrafter"/>
</dbReference>
<comment type="similarity">
    <text evidence="2">Belongs to the PET117 family.</text>
</comment>
<dbReference type="GO" id="GO:0005739">
    <property type="term" value="C:mitochondrion"/>
    <property type="evidence" value="ECO:0007669"/>
    <property type="project" value="UniProtKB-SubCell"/>
</dbReference>
<keyword evidence="4" id="KW-0496">Mitochondrion</keyword>
<dbReference type="EMBL" id="OU895879">
    <property type="protein sequence ID" value="CAG9807293.1"/>
    <property type="molecule type" value="Genomic_DNA"/>
</dbReference>
<evidence type="ECO:0000256" key="5">
    <source>
        <dbReference type="SAM" id="Phobius"/>
    </source>
</evidence>
<keyword evidence="5" id="KW-0472">Membrane</keyword>
<evidence type="ECO:0000256" key="3">
    <source>
        <dbReference type="ARBA" id="ARBA00022946"/>
    </source>
</evidence>
<keyword evidence="3" id="KW-0809">Transit peptide</keyword>
<organism evidence="6 7">
    <name type="scientific">Chironomus riparius</name>
    <dbReference type="NCBI Taxonomy" id="315576"/>
    <lineage>
        <taxon>Eukaryota</taxon>
        <taxon>Metazoa</taxon>
        <taxon>Ecdysozoa</taxon>
        <taxon>Arthropoda</taxon>
        <taxon>Hexapoda</taxon>
        <taxon>Insecta</taxon>
        <taxon>Pterygota</taxon>
        <taxon>Neoptera</taxon>
        <taxon>Endopterygota</taxon>
        <taxon>Diptera</taxon>
        <taxon>Nematocera</taxon>
        <taxon>Chironomoidea</taxon>
        <taxon>Chironomidae</taxon>
        <taxon>Chironominae</taxon>
        <taxon>Chironomus</taxon>
    </lineage>
</organism>
<dbReference type="OrthoDB" id="76305at2759"/>
<proteinExistence type="inferred from homology"/>
<accession>A0A9N9WVP7</accession>
<dbReference type="Proteomes" id="UP001153620">
    <property type="component" value="Chromosome 3"/>
</dbReference>
<name>A0A9N9WVP7_9DIPT</name>
<evidence type="ECO:0000256" key="1">
    <source>
        <dbReference type="ARBA" id="ARBA00004173"/>
    </source>
</evidence>
<dbReference type="PANTHER" id="PTHR28163">
    <property type="entry name" value="PROTEIN PET117 HOMOLOG, MITOCHONDRIAL"/>
    <property type="match status" value="1"/>
</dbReference>
<reference evidence="6" key="2">
    <citation type="submission" date="2022-10" db="EMBL/GenBank/DDBJ databases">
        <authorList>
            <consortium name="ENA_rothamsted_submissions"/>
            <consortium name="culmorum"/>
            <person name="King R."/>
        </authorList>
    </citation>
    <scope>NUCLEOTIDE SEQUENCE</scope>
</reference>
<evidence type="ECO:0000313" key="7">
    <source>
        <dbReference type="Proteomes" id="UP001153620"/>
    </source>
</evidence>
<keyword evidence="7" id="KW-1185">Reference proteome</keyword>
<keyword evidence="5" id="KW-1133">Transmembrane helix</keyword>